<dbReference type="AlphaFoldDB" id="A0A6P3Z182"/>
<organism evidence="2 3">
    <name type="scientific">Ziziphus jujuba</name>
    <name type="common">Chinese jujube</name>
    <name type="synonym">Ziziphus sativa</name>
    <dbReference type="NCBI Taxonomy" id="326968"/>
    <lineage>
        <taxon>Eukaryota</taxon>
        <taxon>Viridiplantae</taxon>
        <taxon>Streptophyta</taxon>
        <taxon>Embryophyta</taxon>
        <taxon>Tracheophyta</taxon>
        <taxon>Spermatophyta</taxon>
        <taxon>Magnoliopsida</taxon>
        <taxon>eudicotyledons</taxon>
        <taxon>Gunneridae</taxon>
        <taxon>Pentapetalae</taxon>
        <taxon>rosids</taxon>
        <taxon>fabids</taxon>
        <taxon>Rosales</taxon>
        <taxon>Rhamnaceae</taxon>
        <taxon>Paliureae</taxon>
        <taxon>Ziziphus</taxon>
    </lineage>
</organism>
<dbReference type="GeneID" id="107408201"/>
<dbReference type="Gene3D" id="1.20.1280.50">
    <property type="match status" value="1"/>
</dbReference>
<dbReference type="InterPro" id="IPR036047">
    <property type="entry name" value="F-box-like_dom_sf"/>
</dbReference>
<name>A0A6P3Z182_ZIZJJ</name>
<evidence type="ECO:0000313" key="3">
    <source>
        <dbReference type="RefSeq" id="XP_015871066.3"/>
    </source>
</evidence>
<dbReference type="RefSeq" id="XP_015871066.3">
    <property type="nucleotide sequence ID" value="XM_016015580.4"/>
</dbReference>
<proteinExistence type="predicted"/>
<dbReference type="SMART" id="SM00256">
    <property type="entry name" value="FBOX"/>
    <property type="match status" value="1"/>
</dbReference>
<dbReference type="Pfam" id="PF12937">
    <property type="entry name" value="F-box-like"/>
    <property type="match status" value="1"/>
</dbReference>
<dbReference type="PROSITE" id="PS50181">
    <property type="entry name" value="FBOX"/>
    <property type="match status" value="1"/>
</dbReference>
<accession>A0A6P3Z182</accession>
<gene>
    <name evidence="3" type="primary">LOC107408201</name>
</gene>
<reference evidence="2" key="1">
    <citation type="submission" date="2025-05" db="UniProtKB">
        <authorList>
            <consortium name="RefSeq"/>
        </authorList>
    </citation>
    <scope>NUCLEOTIDE SEQUENCE [LARGE SCALE GENOMIC DNA]</scope>
</reference>
<feature type="domain" description="F-box" evidence="1">
    <location>
        <begin position="1"/>
        <end position="34"/>
    </location>
</feature>
<dbReference type="InterPro" id="IPR001810">
    <property type="entry name" value="F-box_dom"/>
</dbReference>
<dbReference type="InParanoid" id="A0A6P3Z182"/>
<keyword evidence="2" id="KW-1185">Reference proteome</keyword>
<evidence type="ECO:0000259" key="1">
    <source>
        <dbReference type="PROSITE" id="PS50181"/>
    </source>
</evidence>
<dbReference type="CDD" id="cd09917">
    <property type="entry name" value="F-box_SF"/>
    <property type="match status" value="1"/>
</dbReference>
<evidence type="ECO:0000313" key="2">
    <source>
        <dbReference type="Proteomes" id="UP001652623"/>
    </source>
</evidence>
<dbReference type="PANTHER" id="PTHR31672">
    <property type="entry name" value="BNACNNG10540D PROTEIN"/>
    <property type="match status" value="1"/>
</dbReference>
<dbReference type="Gene3D" id="2.120.10.80">
    <property type="entry name" value="Kelch-type beta propeller"/>
    <property type="match status" value="1"/>
</dbReference>
<dbReference type="KEGG" id="zju:107408201"/>
<dbReference type="InterPro" id="IPR050796">
    <property type="entry name" value="SCF_F-box_component"/>
</dbReference>
<dbReference type="SUPFAM" id="SSF81383">
    <property type="entry name" value="F-box domain"/>
    <property type="match status" value="1"/>
</dbReference>
<dbReference type="InterPro" id="IPR015915">
    <property type="entry name" value="Kelch-typ_b-propeller"/>
</dbReference>
<dbReference type="Proteomes" id="UP001652623">
    <property type="component" value="Chromosome 1"/>
</dbReference>
<dbReference type="SUPFAM" id="SSF117281">
    <property type="entry name" value="Kelch motif"/>
    <property type="match status" value="1"/>
</dbReference>
<protein>
    <submittedName>
        <fullName evidence="3">Protein UNUSUAL FLORAL ORGANS</fullName>
    </submittedName>
</protein>
<sequence>MWKDLPFDVLSTIFSFLSPDSLARARSVCRQWHTCARAYPLASESNHPSWFIALPLRNLTQSNCFLLNPVLTNWHSLSLDFLPIPVRPVGSVGGFLLLRTTNSTTLRLILCNPFTRQYKHLPLLSIPRSNPAVGVVPLHSTSFPSFRVYVAGGMSEAPYGGGGGATYEPTLEMYDSNQDTWKVVGNLPMEYAVRMTVWTPNECVYSDDDGLLYWITSARAYSLMGYEIGSKTWRELRVPMADKLEFAALVWRKGRLTLVGGTCGGDARVWELSEGDNWVMVEKVPVEMGMKFAGEKGSWAGTKCVGSESDGAIYLYKDVGSGMLVWKENGEKGKWDWFWIDGCGGGGGGGGVIRGKQVSNLQIKGLLIQPNLALSSFF</sequence>
<reference evidence="3" key="2">
    <citation type="submission" date="2025-08" db="UniProtKB">
        <authorList>
            <consortium name="RefSeq"/>
        </authorList>
    </citation>
    <scope>IDENTIFICATION</scope>
    <source>
        <tissue evidence="3">Seedling</tissue>
    </source>
</reference>